<dbReference type="Gene3D" id="1.10.287.70">
    <property type="match status" value="1"/>
</dbReference>
<evidence type="ECO:0000313" key="18">
    <source>
        <dbReference type="Proteomes" id="UP000242188"/>
    </source>
</evidence>
<dbReference type="GO" id="GO:0005886">
    <property type="term" value="C:plasma membrane"/>
    <property type="evidence" value="ECO:0007669"/>
    <property type="project" value="UniProtKB-SubCell"/>
</dbReference>
<dbReference type="SMART" id="SM00248">
    <property type="entry name" value="ANK"/>
    <property type="match status" value="4"/>
</dbReference>
<feature type="transmembrane region" description="Helical" evidence="15">
    <location>
        <begin position="599"/>
        <end position="618"/>
    </location>
</feature>
<keyword evidence="5" id="KW-0107">Calcium channel</keyword>
<dbReference type="InterPro" id="IPR024862">
    <property type="entry name" value="TRPV"/>
</dbReference>
<evidence type="ECO:0000256" key="7">
    <source>
        <dbReference type="ARBA" id="ARBA00022737"/>
    </source>
</evidence>
<evidence type="ECO:0000256" key="4">
    <source>
        <dbReference type="ARBA" id="ARBA00022568"/>
    </source>
</evidence>
<dbReference type="OrthoDB" id="194358at2759"/>
<evidence type="ECO:0000256" key="8">
    <source>
        <dbReference type="ARBA" id="ARBA00022837"/>
    </source>
</evidence>
<evidence type="ECO:0000256" key="1">
    <source>
        <dbReference type="ARBA" id="ARBA00004651"/>
    </source>
</evidence>
<keyword evidence="3" id="KW-1003">Cell membrane</keyword>
<dbReference type="InterPro" id="IPR036770">
    <property type="entry name" value="Ankyrin_rpt-contain_sf"/>
</dbReference>
<keyword evidence="18" id="KW-1185">Reference proteome</keyword>
<evidence type="ECO:0000256" key="3">
    <source>
        <dbReference type="ARBA" id="ARBA00022475"/>
    </source>
</evidence>
<evidence type="ECO:0000256" key="6">
    <source>
        <dbReference type="ARBA" id="ARBA00022692"/>
    </source>
</evidence>
<keyword evidence="6 15" id="KW-0812">Transmembrane</keyword>
<dbReference type="PANTHER" id="PTHR10582:SF33">
    <property type="entry name" value="TRANSIENT RECEPTOR POTENTIAL CHANNEL PYREXIA"/>
    <property type="match status" value="1"/>
</dbReference>
<keyword evidence="7" id="KW-0677">Repeat</keyword>
<feature type="transmembrane region" description="Helical" evidence="15">
    <location>
        <begin position="558"/>
        <end position="579"/>
    </location>
</feature>
<keyword evidence="11 15" id="KW-0472">Membrane</keyword>
<feature type="domain" description="Ion transport" evidence="16">
    <location>
        <begin position="377"/>
        <end position="671"/>
    </location>
</feature>
<keyword evidence="4" id="KW-0109">Calcium transport</keyword>
<dbReference type="GO" id="GO:0005262">
    <property type="term" value="F:calcium channel activity"/>
    <property type="evidence" value="ECO:0007669"/>
    <property type="project" value="UniProtKB-KW"/>
</dbReference>
<dbReference type="Pfam" id="PF00520">
    <property type="entry name" value="Ion_trans"/>
    <property type="match status" value="1"/>
</dbReference>
<evidence type="ECO:0000256" key="14">
    <source>
        <dbReference type="SAM" id="MobiDB-lite"/>
    </source>
</evidence>
<comment type="subcellular location">
    <subcellularLocation>
        <location evidence="1">Cell membrane</location>
        <topology evidence="1">Multi-pass membrane protein</topology>
    </subcellularLocation>
</comment>
<dbReference type="GO" id="GO:0098703">
    <property type="term" value="P:calcium ion import across plasma membrane"/>
    <property type="evidence" value="ECO:0007669"/>
    <property type="project" value="TreeGrafter"/>
</dbReference>
<dbReference type="PROSITE" id="PS50297">
    <property type="entry name" value="ANK_REP_REGION"/>
    <property type="match status" value="2"/>
</dbReference>
<keyword evidence="10" id="KW-0406">Ion transport</keyword>
<proteinExistence type="predicted"/>
<evidence type="ECO:0000256" key="12">
    <source>
        <dbReference type="ARBA" id="ARBA00023303"/>
    </source>
</evidence>
<dbReference type="InterPro" id="IPR005821">
    <property type="entry name" value="Ion_trans_dom"/>
</dbReference>
<name>A0A210QER3_MIZYE</name>
<keyword evidence="9 15" id="KW-1133">Transmembrane helix</keyword>
<feature type="transmembrane region" description="Helical" evidence="15">
    <location>
        <begin position="374"/>
        <end position="397"/>
    </location>
</feature>
<organism evidence="17 18">
    <name type="scientific">Mizuhopecten yessoensis</name>
    <name type="common">Japanese scallop</name>
    <name type="synonym">Patinopecten yessoensis</name>
    <dbReference type="NCBI Taxonomy" id="6573"/>
    <lineage>
        <taxon>Eukaryota</taxon>
        <taxon>Metazoa</taxon>
        <taxon>Spiralia</taxon>
        <taxon>Lophotrochozoa</taxon>
        <taxon>Mollusca</taxon>
        <taxon>Bivalvia</taxon>
        <taxon>Autobranchia</taxon>
        <taxon>Pteriomorphia</taxon>
        <taxon>Pectinida</taxon>
        <taxon>Pectinoidea</taxon>
        <taxon>Pectinidae</taxon>
        <taxon>Mizuhopecten</taxon>
    </lineage>
</organism>
<sequence length="853" mass="99051">MPRTGKKSKVRPSSAQFDGVMAFRPKAKENLYDKSATINHLDDTLRQPHCDLSKYCSKRWEGYNQDTQSKFHKDADECSSCLPIRNNRKHPEAKENLVDDLKYDDRYVSQLHQLFLKCEEVGSSDQCTEIDLQVADTLLHSGTDVNVLDSQGETVLHKAARKWHVDVTLFLLKHNADVNTGDINGRTPLHVAAANNYTDMVSLLIRHGANKEARTTGDQQTALFYAAKYNCCDALDCLIDHDCQFDDIQDYKGRYPIQLAAEQDRSFTTRLLMRRGARAWMNRNNVAGYGTIGWMIINMPAVAYDALDAYHTTDRKNRSQSFYLYQLMADNNKEDSIDLPLQVAVNKQHFNLLSHRVFSTMIDHMWERYAKRRAFLWFLFNIFYVIVWSLIGVLVSYDQKHYYDLPNQWWRIVLGVIGIGITIWEMMEEILEYRRSITKNYEWKKFRTAEIHADMKHYNDTSDIQYLKDELHELDKQIPRYFKDFWNVFDWVCYGCLGICIVSHLADVIRHTEGTARFHINFMSVTLILLWLRLAKCARSFKQLGPLIVILGNMIEDFILFACLYLQFYLPYVCAYWMIFGGEKVTYDTRNADNNTAEYLIVEGLASFGDVFFSLFRITLVDDYDYQTMKLVDPFMADLLIGTWLAVSAIVCLNLFIALLTDSFQRVYDNAHSIARMQKAIVCLVYWDLLRKRNRKQFLDDMRVSCNPLIQAYDDDDVDDQTDGSELQTAVIQLREITRVQKQNEDVLVERIDRDLNKIENDIAEIKEIILTLQSSSHPPGHPCNGDAADRSTTELSISRSSLKKKKKKKRKAAPKDDDDFIAFDKDRQVSQLMHRTTEMEIPEFSSLGTNEK</sequence>
<protein>
    <submittedName>
        <fullName evidence="17">Ankyrin repeat protein</fullName>
    </submittedName>
</protein>
<comment type="caution">
    <text evidence="17">The sequence shown here is derived from an EMBL/GenBank/DDBJ whole genome shotgun (WGS) entry which is preliminary data.</text>
</comment>
<keyword evidence="8" id="KW-0106">Calcium</keyword>
<dbReference type="Proteomes" id="UP000242188">
    <property type="component" value="Unassembled WGS sequence"/>
</dbReference>
<feature type="transmembrane region" description="Helical" evidence="15">
    <location>
        <begin position="409"/>
        <end position="427"/>
    </location>
</feature>
<evidence type="ECO:0000256" key="2">
    <source>
        <dbReference type="ARBA" id="ARBA00022448"/>
    </source>
</evidence>
<dbReference type="SUPFAM" id="SSF48403">
    <property type="entry name" value="Ankyrin repeat"/>
    <property type="match status" value="1"/>
</dbReference>
<keyword evidence="2" id="KW-0813">Transport</keyword>
<accession>A0A210QER3</accession>
<dbReference type="PANTHER" id="PTHR10582">
    <property type="entry name" value="TRANSIENT RECEPTOR POTENTIAL ION CHANNEL PROTEIN"/>
    <property type="match status" value="1"/>
</dbReference>
<feature type="transmembrane region" description="Helical" evidence="15">
    <location>
        <begin position="518"/>
        <end position="537"/>
    </location>
</feature>
<dbReference type="SUPFAM" id="SSF81324">
    <property type="entry name" value="Voltage-gated potassium channels"/>
    <property type="match status" value="1"/>
</dbReference>
<keyword evidence="13" id="KW-0040">ANK repeat</keyword>
<evidence type="ECO:0000256" key="15">
    <source>
        <dbReference type="SAM" id="Phobius"/>
    </source>
</evidence>
<dbReference type="Pfam" id="PF12796">
    <property type="entry name" value="Ank_2"/>
    <property type="match status" value="1"/>
</dbReference>
<feature type="transmembrane region" description="Helical" evidence="15">
    <location>
        <begin position="485"/>
        <end position="506"/>
    </location>
</feature>
<dbReference type="EMBL" id="NEDP02003955">
    <property type="protein sequence ID" value="OWF47267.1"/>
    <property type="molecule type" value="Genomic_DNA"/>
</dbReference>
<evidence type="ECO:0000256" key="9">
    <source>
        <dbReference type="ARBA" id="ARBA00022989"/>
    </source>
</evidence>
<dbReference type="PROSITE" id="PS50088">
    <property type="entry name" value="ANK_REPEAT"/>
    <property type="match status" value="2"/>
</dbReference>
<evidence type="ECO:0000256" key="5">
    <source>
        <dbReference type="ARBA" id="ARBA00022673"/>
    </source>
</evidence>
<evidence type="ECO:0000256" key="11">
    <source>
        <dbReference type="ARBA" id="ARBA00023136"/>
    </source>
</evidence>
<gene>
    <name evidence="17" type="ORF">KP79_PYT08355</name>
</gene>
<evidence type="ECO:0000259" key="16">
    <source>
        <dbReference type="Pfam" id="PF00520"/>
    </source>
</evidence>
<keyword evidence="12" id="KW-0407">Ion channel</keyword>
<feature type="compositionally biased region" description="Basic residues" evidence="14">
    <location>
        <begin position="802"/>
        <end position="813"/>
    </location>
</feature>
<evidence type="ECO:0000313" key="17">
    <source>
        <dbReference type="EMBL" id="OWF47267.1"/>
    </source>
</evidence>
<dbReference type="Gene3D" id="1.25.40.20">
    <property type="entry name" value="Ankyrin repeat-containing domain"/>
    <property type="match status" value="2"/>
</dbReference>
<reference evidence="17 18" key="1">
    <citation type="journal article" date="2017" name="Nat. Ecol. Evol.">
        <title>Scallop genome provides insights into evolution of bilaterian karyotype and development.</title>
        <authorList>
            <person name="Wang S."/>
            <person name="Zhang J."/>
            <person name="Jiao W."/>
            <person name="Li J."/>
            <person name="Xun X."/>
            <person name="Sun Y."/>
            <person name="Guo X."/>
            <person name="Huan P."/>
            <person name="Dong B."/>
            <person name="Zhang L."/>
            <person name="Hu X."/>
            <person name="Sun X."/>
            <person name="Wang J."/>
            <person name="Zhao C."/>
            <person name="Wang Y."/>
            <person name="Wang D."/>
            <person name="Huang X."/>
            <person name="Wang R."/>
            <person name="Lv J."/>
            <person name="Li Y."/>
            <person name="Zhang Z."/>
            <person name="Liu B."/>
            <person name="Lu W."/>
            <person name="Hui Y."/>
            <person name="Liang J."/>
            <person name="Zhou Z."/>
            <person name="Hou R."/>
            <person name="Li X."/>
            <person name="Liu Y."/>
            <person name="Li H."/>
            <person name="Ning X."/>
            <person name="Lin Y."/>
            <person name="Zhao L."/>
            <person name="Xing Q."/>
            <person name="Dou J."/>
            <person name="Li Y."/>
            <person name="Mao J."/>
            <person name="Guo H."/>
            <person name="Dou H."/>
            <person name="Li T."/>
            <person name="Mu C."/>
            <person name="Jiang W."/>
            <person name="Fu Q."/>
            <person name="Fu X."/>
            <person name="Miao Y."/>
            <person name="Liu J."/>
            <person name="Yu Q."/>
            <person name="Li R."/>
            <person name="Liao H."/>
            <person name="Li X."/>
            <person name="Kong Y."/>
            <person name="Jiang Z."/>
            <person name="Chourrout D."/>
            <person name="Li R."/>
            <person name="Bao Z."/>
        </authorList>
    </citation>
    <scope>NUCLEOTIDE SEQUENCE [LARGE SCALE GENOMIC DNA]</scope>
    <source>
        <strain evidence="17 18">PY_sf001</strain>
    </source>
</reference>
<feature type="transmembrane region" description="Helical" evidence="15">
    <location>
        <begin position="639"/>
        <end position="661"/>
    </location>
</feature>
<dbReference type="AlphaFoldDB" id="A0A210QER3"/>
<dbReference type="InterPro" id="IPR002110">
    <property type="entry name" value="Ankyrin_rpt"/>
</dbReference>
<evidence type="ECO:0000256" key="10">
    <source>
        <dbReference type="ARBA" id="ARBA00023065"/>
    </source>
</evidence>
<feature type="repeat" description="ANK" evidence="13">
    <location>
        <begin position="151"/>
        <end position="183"/>
    </location>
</feature>
<feature type="repeat" description="ANK" evidence="13">
    <location>
        <begin position="184"/>
        <end position="216"/>
    </location>
</feature>
<feature type="region of interest" description="Disordered" evidence="14">
    <location>
        <begin position="774"/>
        <end position="821"/>
    </location>
</feature>
<evidence type="ECO:0000256" key="13">
    <source>
        <dbReference type="PROSITE-ProRule" id="PRU00023"/>
    </source>
</evidence>